<evidence type="ECO:0000313" key="1">
    <source>
        <dbReference type="EMBL" id="KAJ8016212.1"/>
    </source>
</evidence>
<name>A0ACC2HKF0_DALPE</name>
<sequence length="213" mass="24206">MRPIFVSNAKTEMVDAERAAWSMMSFGREQTEVDDRVNSFQMKTESSLDFCHLSSPEHCHISLQHHGPDARQSYGYAYEYQLNNDPVSSSQPIACGIVYPSRPVPHAKPPTHTDPSAVLNIDCRVCGDVATGFHYGVHACEGCKGFFRRTLRLKLAYDPCDLNCRIQKKNRNKCQYCRFQKCLLVGMSHDGKPLERVKLIYLHDNLKAECYVA</sequence>
<dbReference type="EMBL" id="CM055728">
    <property type="protein sequence ID" value="KAJ8016212.1"/>
    <property type="molecule type" value="Genomic_DNA"/>
</dbReference>
<dbReference type="Proteomes" id="UP001157502">
    <property type="component" value="Chromosome 1"/>
</dbReference>
<organism evidence="1 2">
    <name type="scientific">Dallia pectoralis</name>
    <name type="common">Alaska blackfish</name>
    <dbReference type="NCBI Taxonomy" id="75939"/>
    <lineage>
        <taxon>Eukaryota</taxon>
        <taxon>Metazoa</taxon>
        <taxon>Chordata</taxon>
        <taxon>Craniata</taxon>
        <taxon>Vertebrata</taxon>
        <taxon>Euteleostomi</taxon>
        <taxon>Actinopterygii</taxon>
        <taxon>Neopterygii</taxon>
        <taxon>Teleostei</taxon>
        <taxon>Protacanthopterygii</taxon>
        <taxon>Esociformes</taxon>
        <taxon>Umbridae</taxon>
        <taxon>Dallia</taxon>
    </lineage>
</organism>
<gene>
    <name evidence="1" type="ORF">DPEC_G00004850</name>
</gene>
<keyword evidence="2" id="KW-1185">Reference proteome</keyword>
<comment type="caution">
    <text evidence="1">The sequence shown here is derived from an EMBL/GenBank/DDBJ whole genome shotgun (WGS) entry which is preliminary data.</text>
</comment>
<evidence type="ECO:0000313" key="2">
    <source>
        <dbReference type="Proteomes" id="UP001157502"/>
    </source>
</evidence>
<proteinExistence type="predicted"/>
<reference evidence="1" key="1">
    <citation type="submission" date="2021-05" db="EMBL/GenBank/DDBJ databases">
        <authorList>
            <person name="Pan Q."/>
            <person name="Jouanno E."/>
            <person name="Zahm M."/>
            <person name="Klopp C."/>
            <person name="Cabau C."/>
            <person name="Louis A."/>
            <person name="Berthelot C."/>
            <person name="Parey E."/>
            <person name="Roest Crollius H."/>
            <person name="Montfort J."/>
            <person name="Robinson-Rechavi M."/>
            <person name="Bouchez O."/>
            <person name="Lampietro C."/>
            <person name="Lopez Roques C."/>
            <person name="Donnadieu C."/>
            <person name="Postlethwait J."/>
            <person name="Bobe J."/>
            <person name="Dillon D."/>
            <person name="Chandos A."/>
            <person name="von Hippel F."/>
            <person name="Guiguen Y."/>
        </authorList>
    </citation>
    <scope>NUCLEOTIDE SEQUENCE</scope>
    <source>
        <strain evidence="1">YG-Jan2019</strain>
    </source>
</reference>
<protein>
    <submittedName>
        <fullName evidence="1">Uncharacterized protein</fullName>
    </submittedName>
</protein>
<accession>A0ACC2HKF0</accession>